<geneLocation type="plasmid" evidence="3">
    <name>co2235_mp</name>
</geneLocation>
<organism evidence="2 3">
    <name type="scientific">Cupriavidus oxalaticus</name>
    <dbReference type="NCBI Taxonomy" id="96344"/>
    <lineage>
        <taxon>Bacteria</taxon>
        <taxon>Pseudomonadati</taxon>
        <taxon>Pseudomonadota</taxon>
        <taxon>Betaproteobacteria</taxon>
        <taxon>Burkholderiales</taxon>
        <taxon>Burkholderiaceae</taxon>
        <taxon>Cupriavidus</taxon>
    </lineage>
</organism>
<sequence>MRAAKSGVARPWSEPESAWMCVVVLFCCICAKILIIISAVWQEKPSLVSDISVNMSNDIDV</sequence>
<evidence type="ECO:0000256" key="1">
    <source>
        <dbReference type="SAM" id="Phobius"/>
    </source>
</evidence>
<comment type="caution">
    <text evidence="2">The sequence shown here is derived from an EMBL/GenBank/DDBJ whole genome shotgun (WGS) entry which is preliminary data.</text>
</comment>
<keyword evidence="1" id="KW-1133">Transmembrane helix</keyword>
<reference evidence="2 3" key="1">
    <citation type="submission" date="2018-01" db="EMBL/GenBank/DDBJ databases">
        <authorList>
            <person name="Clerissi C."/>
        </authorList>
    </citation>
    <scope>NUCLEOTIDE SEQUENCE [LARGE SCALE GENOMIC DNA]</scope>
    <source>
        <strain evidence="2">Cupriavidus oxalaticus LMG 2235</strain>
        <plasmid evidence="3">co2235_mp</plasmid>
    </source>
</reference>
<keyword evidence="1" id="KW-0472">Membrane</keyword>
<accession>A0A976GE00</accession>
<keyword evidence="1" id="KW-0812">Transmembrane</keyword>
<name>A0A976GE00_9BURK</name>
<gene>
    <name evidence="2" type="ORF">CO2235_MP80482</name>
</gene>
<evidence type="ECO:0000313" key="3">
    <source>
        <dbReference type="Proteomes" id="UP000256862"/>
    </source>
</evidence>
<dbReference type="EMBL" id="OGUS01000143">
    <property type="protein sequence ID" value="SPC24641.1"/>
    <property type="molecule type" value="Genomic_DNA"/>
</dbReference>
<evidence type="ECO:0000313" key="2">
    <source>
        <dbReference type="EMBL" id="SPC24641.1"/>
    </source>
</evidence>
<dbReference type="AlphaFoldDB" id="A0A976GE00"/>
<dbReference type="Proteomes" id="UP000256862">
    <property type="component" value="Plasmid CO2235_mp"/>
</dbReference>
<proteinExistence type="predicted"/>
<feature type="transmembrane region" description="Helical" evidence="1">
    <location>
        <begin position="17"/>
        <end position="41"/>
    </location>
</feature>
<protein>
    <submittedName>
        <fullName evidence="2">Uncharacterized protein</fullName>
    </submittedName>
</protein>